<dbReference type="KEGG" id="hazt:108668850"/>
<feature type="compositionally biased region" description="Low complexity" evidence="1">
    <location>
        <begin position="91"/>
        <end position="124"/>
    </location>
</feature>
<proteinExistence type="predicted"/>
<name>A0A979FHE0_HYAAZ</name>
<feature type="region of interest" description="Disordered" evidence="1">
    <location>
        <begin position="291"/>
        <end position="409"/>
    </location>
</feature>
<feature type="compositionally biased region" description="Polar residues" evidence="1">
    <location>
        <begin position="51"/>
        <end position="66"/>
    </location>
</feature>
<protein>
    <submittedName>
        <fullName evidence="3">Leucine-rich repeat extensin-like protein 5</fullName>
    </submittedName>
</protein>
<dbReference type="GeneID" id="108668850"/>
<organism evidence="2 3">
    <name type="scientific">Hyalella azteca</name>
    <name type="common">Amphipod</name>
    <dbReference type="NCBI Taxonomy" id="294128"/>
    <lineage>
        <taxon>Eukaryota</taxon>
        <taxon>Metazoa</taxon>
        <taxon>Ecdysozoa</taxon>
        <taxon>Arthropoda</taxon>
        <taxon>Crustacea</taxon>
        <taxon>Multicrustacea</taxon>
        <taxon>Malacostraca</taxon>
        <taxon>Eumalacostraca</taxon>
        <taxon>Peracarida</taxon>
        <taxon>Amphipoda</taxon>
        <taxon>Senticaudata</taxon>
        <taxon>Talitrida</taxon>
        <taxon>Talitroidea</taxon>
        <taxon>Hyalellidae</taxon>
        <taxon>Hyalella</taxon>
    </lineage>
</organism>
<feature type="compositionally biased region" description="Low complexity" evidence="1">
    <location>
        <begin position="235"/>
        <end position="246"/>
    </location>
</feature>
<evidence type="ECO:0000256" key="1">
    <source>
        <dbReference type="SAM" id="MobiDB-lite"/>
    </source>
</evidence>
<feature type="compositionally biased region" description="Low complexity" evidence="1">
    <location>
        <begin position="303"/>
        <end position="319"/>
    </location>
</feature>
<feature type="region of interest" description="Disordered" evidence="1">
    <location>
        <begin position="200"/>
        <end position="249"/>
    </location>
</feature>
<dbReference type="OrthoDB" id="6375865at2759"/>
<feature type="compositionally biased region" description="Polar residues" evidence="1">
    <location>
        <begin position="325"/>
        <end position="337"/>
    </location>
</feature>
<evidence type="ECO:0000313" key="2">
    <source>
        <dbReference type="Proteomes" id="UP000694843"/>
    </source>
</evidence>
<feature type="compositionally biased region" description="Polar residues" evidence="1">
    <location>
        <begin position="291"/>
        <end position="302"/>
    </location>
</feature>
<keyword evidence="2" id="KW-1185">Reference proteome</keyword>
<feature type="compositionally biased region" description="Low complexity" evidence="1">
    <location>
        <begin position="345"/>
        <end position="367"/>
    </location>
</feature>
<feature type="compositionally biased region" description="Polar residues" evidence="1">
    <location>
        <begin position="7"/>
        <end position="29"/>
    </location>
</feature>
<dbReference type="AlphaFoldDB" id="A0A979FHE0"/>
<evidence type="ECO:0000313" key="3">
    <source>
        <dbReference type="RefSeq" id="XP_047736341.1"/>
    </source>
</evidence>
<accession>A0A979FHE0</accession>
<dbReference type="Proteomes" id="UP000694843">
    <property type="component" value="Unplaced"/>
</dbReference>
<feature type="region of interest" description="Disordered" evidence="1">
    <location>
        <begin position="463"/>
        <end position="484"/>
    </location>
</feature>
<dbReference type="RefSeq" id="XP_047736341.1">
    <property type="nucleotide sequence ID" value="XM_047880385.1"/>
</dbReference>
<gene>
    <name evidence="3" type="primary">LOC108668850</name>
</gene>
<sequence>MLDVSPHQHSLPRSNNVAIPGSGSTSLLYSVQHHNHHLQQQQQQHLDGSNMDGTSSGLSGLANTGSLPDLTLRDHLMPTVPMSVPLPDEIGPYPGSVPSGPYNPATSSPQSPKSGTSPGPSPSLSRRHKPKPYPQLPCRQAPPSQNLLSVPSIVSSNFLHTCKGSVLVDPGMADTGGGGTLGYQTTQSYTLYNPTTAGGVGSIPSSPTAPGPPVGVYRSPSPDSRSAPPSPGCLPSQASPSPVSSPGINIPKPFSYDSISPTYSSLHPTQLHHQFEQITVLDAPMNNIDSRTSQLQQQPQPMSTDSGHYSSPSSSPNLSCVAYPTSPSSQDTATPQHSLPHINTLPQLSQLPQSPLQQQPPASPTSSMGPHSPATPGGSNSQQSLNMNPATPQTPQTPNSIPKVVLTDHDGNNDILKDFTAVFEDDPENLQNFLSQLGVDDVNMMDGQDLDYSAADVDAALPHYHDPQQPQLPAGAAFLQHQPQ</sequence>
<feature type="region of interest" description="Disordered" evidence="1">
    <location>
        <begin position="1"/>
        <end position="144"/>
    </location>
</feature>
<reference evidence="3" key="1">
    <citation type="submission" date="2025-08" db="UniProtKB">
        <authorList>
            <consortium name="RefSeq"/>
        </authorList>
    </citation>
    <scope>IDENTIFICATION</scope>
    <source>
        <tissue evidence="3">Whole organism</tissue>
    </source>
</reference>
<feature type="compositionally biased region" description="Polar residues" evidence="1">
    <location>
        <begin position="377"/>
        <end position="390"/>
    </location>
</feature>